<dbReference type="GO" id="GO:0033785">
    <property type="term" value="F:heptose 7-phosphate kinase activity"/>
    <property type="evidence" value="ECO:0007669"/>
    <property type="project" value="TreeGrafter"/>
</dbReference>
<feature type="domain" description="Carbohydrate kinase PfkB" evidence="4">
    <location>
        <begin position="18"/>
        <end position="314"/>
    </location>
</feature>
<dbReference type="InterPro" id="IPR011611">
    <property type="entry name" value="PfkB_dom"/>
</dbReference>
<sequence length="332" mass="37497">MISVERLEEILNRFDKVKIAVVGDMMLDEYLIGKVNRISPEAPVPVVNIEEERFVLGGASNVANNLRSLDGKVSVYGVIGKDDNGEKFLKELSLKEIDSSTIVKDETRPTIIKSRVLSQGQQLLRLDWEKDTDISKDMQDKIIKNLEENIEKIDAILLSDYNKGVLTKYLSEKIINIAKKHNKKIVVDPKPQNFKNYKGATSMTPNRKEILDYFGMKKFESEEEIAQKMKELKEELELENVVLTRSEEGISLFEKEHKRIPTVAREVYDVTGAGDTFISTFLLAVSAGADLYEAGVIANMASGIVVGKIGTATATRKEIIEFYHNKMEKENY</sequence>
<dbReference type="InterPro" id="IPR011913">
    <property type="entry name" value="RfaE_dom_I"/>
</dbReference>
<dbReference type="EMBL" id="AP019822">
    <property type="protein sequence ID" value="BBM37003.1"/>
    <property type="molecule type" value="Genomic_DNA"/>
</dbReference>
<dbReference type="GO" id="GO:0016773">
    <property type="term" value="F:phosphotransferase activity, alcohol group as acceptor"/>
    <property type="evidence" value="ECO:0007669"/>
    <property type="project" value="InterPro"/>
</dbReference>
<dbReference type="OrthoDB" id="9802794at2"/>
<dbReference type="NCBIfam" id="TIGR02198">
    <property type="entry name" value="rfaE_dom_I"/>
    <property type="match status" value="1"/>
</dbReference>
<dbReference type="Pfam" id="PF00294">
    <property type="entry name" value="PfkB"/>
    <property type="match status" value="1"/>
</dbReference>
<dbReference type="AlphaFoldDB" id="A0A510JGD0"/>
<dbReference type="STRING" id="714315.GCA_000516535_01955"/>
<dbReference type="CDD" id="cd01172">
    <property type="entry name" value="RfaE_like"/>
    <property type="match status" value="1"/>
</dbReference>
<reference evidence="5 6" key="1">
    <citation type="submission" date="2019-07" db="EMBL/GenBank/DDBJ databases">
        <title>Complete Genome Sequence of Leptotrichia goodfellowii Strain JCM 16774.</title>
        <authorList>
            <person name="Watanabe S."/>
            <person name="Cui L."/>
        </authorList>
    </citation>
    <scope>NUCLEOTIDE SEQUENCE [LARGE SCALE GENOMIC DNA]</scope>
    <source>
        <strain evidence="5 6">JCM16774</strain>
    </source>
</reference>
<keyword evidence="3" id="KW-0175">Coiled coil</keyword>
<evidence type="ECO:0000256" key="3">
    <source>
        <dbReference type="SAM" id="Coils"/>
    </source>
</evidence>
<evidence type="ECO:0000313" key="6">
    <source>
        <dbReference type="Proteomes" id="UP000321606"/>
    </source>
</evidence>
<dbReference type="RefSeq" id="WP_026738152.1">
    <property type="nucleotide sequence ID" value="NZ_AP019822.1"/>
</dbReference>
<dbReference type="KEGG" id="lgo:JCM16774_1949"/>
<protein>
    <submittedName>
        <fullName evidence="5">RfaE bifunctional protein</fullName>
    </submittedName>
</protein>
<evidence type="ECO:0000259" key="4">
    <source>
        <dbReference type="Pfam" id="PF00294"/>
    </source>
</evidence>
<evidence type="ECO:0000313" key="5">
    <source>
        <dbReference type="EMBL" id="BBM37003.1"/>
    </source>
</evidence>
<dbReference type="InterPro" id="IPR029056">
    <property type="entry name" value="Ribokinase-like"/>
</dbReference>
<organism evidence="5 6">
    <name type="scientific">Pseudoleptotrichia goodfellowii</name>
    <dbReference type="NCBI Taxonomy" id="157692"/>
    <lineage>
        <taxon>Bacteria</taxon>
        <taxon>Fusobacteriati</taxon>
        <taxon>Fusobacteriota</taxon>
        <taxon>Fusobacteriia</taxon>
        <taxon>Fusobacteriales</taxon>
        <taxon>Leptotrichiaceae</taxon>
        <taxon>Pseudoleptotrichia</taxon>
    </lineage>
</organism>
<dbReference type="GO" id="GO:0005829">
    <property type="term" value="C:cytosol"/>
    <property type="evidence" value="ECO:0007669"/>
    <property type="project" value="TreeGrafter"/>
</dbReference>
<dbReference type="PANTHER" id="PTHR46969:SF1">
    <property type="entry name" value="BIFUNCTIONAL PROTEIN HLDE"/>
    <property type="match status" value="1"/>
</dbReference>
<dbReference type="Proteomes" id="UP000321606">
    <property type="component" value="Chromosome"/>
</dbReference>
<gene>
    <name evidence="5" type="ORF">JCM16774_1949</name>
</gene>
<accession>A0A510JGD0</accession>
<dbReference type="PANTHER" id="PTHR46969">
    <property type="entry name" value="BIFUNCTIONAL PROTEIN HLDE"/>
    <property type="match status" value="1"/>
</dbReference>
<proteinExistence type="predicted"/>
<dbReference type="GO" id="GO:0033786">
    <property type="term" value="F:heptose-1-phosphate adenylyltransferase activity"/>
    <property type="evidence" value="ECO:0007669"/>
    <property type="project" value="TreeGrafter"/>
</dbReference>
<dbReference type="Gene3D" id="3.40.1190.20">
    <property type="match status" value="1"/>
</dbReference>
<evidence type="ECO:0000256" key="2">
    <source>
        <dbReference type="ARBA" id="ARBA00022777"/>
    </source>
</evidence>
<keyword evidence="2" id="KW-0418">Kinase</keyword>
<keyword evidence="1" id="KW-0808">Transferase</keyword>
<feature type="coiled-coil region" evidence="3">
    <location>
        <begin position="219"/>
        <end position="246"/>
    </location>
</feature>
<evidence type="ECO:0000256" key="1">
    <source>
        <dbReference type="ARBA" id="ARBA00022679"/>
    </source>
</evidence>
<dbReference type="SUPFAM" id="SSF53613">
    <property type="entry name" value="Ribokinase-like"/>
    <property type="match status" value="1"/>
</dbReference>
<dbReference type="FunFam" id="3.40.1190.20:FF:000002">
    <property type="entry name" value="Bifunctional protein HldE"/>
    <property type="match status" value="1"/>
</dbReference>
<name>A0A510JGD0_9FUSO</name>